<dbReference type="PANTHER" id="PTHR28088">
    <property type="entry name" value="TRANSCRIPTIONAL ACTIVATOR HAA1-RELATED"/>
    <property type="match status" value="1"/>
</dbReference>
<keyword evidence="4" id="KW-0186">Copper</keyword>
<dbReference type="KEGG" id="ndi:NDAI_0K02530"/>
<keyword evidence="5" id="KW-0805">Transcription regulation</keyword>
<dbReference type="GO" id="GO:0045944">
    <property type="term" value="P:positive regulation of transcription by RNA polymerase II"/>
    <property type="evidence" value="ECO:0007669"/>
    <property type="project" value="TreeGrafter"/>
</dbReference>
<keyword evidence="2" id="KW-0479">Metal-binding</keyword>
<dbReference type="GO" id="GO:0000981">
    <property type="term" value="F:DNA-binding transcription factor activity, RNA polymerase II-specific"/>
    <property type="evidence" value="ECO:0007669"/>
    <property type="project" value="TreeGrafter"/>
</dbReference>
<dbReference type="GO" id="GO:0005507">
    <property type="term" value="F:copper ion binding"/>
    <property type="evidence" value="ECO:0007669"/>
    <property type="project" value="InterPro"/>
</dbReference>
<protein>
    <recommendedName>
        <fullName evidence="9">Copper-fist domain-containing protein</fullName>
    </recommendedName>
</protein>
<dbReference type="eggNOG" id="ENOG502S7CA">
    <property type="taxonomic scope" value="Eukaryota"/>
</dbReference>
<dbReference type="PANTHER" id="PTHR28088:SF5">
    <property type="entry name" value="TRANSCRIPTIONAL ACTIVATOR HAA1-RELATED"/>
    <property type="match status" value="1"/>
</dbReference>
<evidence type="ECO:0000256" key="2">
    <source>
        <dbReference type="ARBA" id="ARBA00022723"/>
    </source>
</evidence>
<dbReference type="STRING" id="1071378.G0WI33"/>
<proteinExistence type="predicted"/>
<dbReference type="GO" id="GO:0006878">
    <property type="term" value="P:intracellular copper ion homeostasis"/>
    <property type="evidence" value="ECO:0007669"/>
    <property type="project" value="TreeGrafter"/>
</dbReference>
<dbReference type="OrthoDB" id="5600085at2759"/>
<feature type="domain" description="Copper-fist" evidence="9">
    <location>
        <begin position="1"/>
        <end position="40"/>
    </location>
</feature>
<accession>G0WI33</accession>
<dbReference type="Proteomes" id="UP000000689">
    <property type="component" value="Chromosome 11"/>
</dbReference>
<organism evidence="10 11">
    <name type="scientific">Naumovozyma dairenensis (strain ATCC 10597 / BCRC 20456 / CBS 421 / NBRC 0211 / NRRL Y-12639)</name>
    <name type="common">Saccharomyces dairenensis</name>
    <dbReference type="NCBI Taxonomy" id="1071378"/>
    <lineage>
        <taxon>Eukaryota</taxon>
        <taxon>Fungi</taxon>
        <taxon>Dikarya</taxon>
        <taxon>Ascomycota</taxon>
        <taxon>Saccharomycotina</taxon>
        <taxon>Saccharomycetes</taxon>
        <taxon>Saccharomycetales</taxon>
        <taxon>Saccharomycetaceae</taxon>
        <taxon>Naumovozyma</taxon>
    </lineage>
</organism>
<keyword evidence="3" id="KW-0862">Zinc</keyword>
<dbReference type="PROSITE" id="PS01119">
    <property type="entry name" value="COPPER_FIST_1"/>
    <property type="match status" value="1"/>
</dbReference>
<dbReference type="HOGENOM" id="CLU_946951_0_0_1"/>
<evidence type="ECO:0000256" key="6">
    <source>
        <dbReference type="ARBA" id="ARBA00023163"/>
    </source>
</evidence>
<dbReference type="GO" id="GO:0000978">
    <property type="term" value="F:RNA polymerase II cis-regulatory region sequence-specific DNA binding"/>
    <property type="evidence" value="ECO:0007669"/>
    <property type="project" value="TreeGrafter"/>
</dbReference>
<evidence type="ECO:0000256" key="4">
    <source>
        <dbReference type="ARBA" id="ARBA00023008"/>
    </source>
</evidence>
<dbReference type="InterPro" id="IPR001083">
    <property type="entry name" value="Cu_fist_DNA-bd_dom"/>
</dbReference>
<keyword evidence="11" id="KW-1185">Reference proteome</keyword>
<dbReference type="SMART" id="SM01090">
    <property type="entry name" value="Copper-fist"/>
    <property type="match status" value="1"/>
</dbReference>
<dbReference type="AlphaFoldDB" id="G0WI33"/>
<evidence type="ECO:0000256" key="7">
    <source>
        <dbReference type="ARBA" id="ARBA00023242"/>
    </source>
</evidence>
<dbReference type="SUPFAM" id="SSF57879">
    <property type="entry name" value="Zinc domain conserved in yeast copper-regulated transcription factors"/>
    <property type="match status" value="1"/>
</dbReference>
<evidence type="ECO:0000256" key="8">
    <source>
        <dbReference type="SAM" id="MobiDB-lite"/>
    </source>
</evidence>
<evidence type="ECO:0000256" key="1">
    <source>
        <dbReference type="ARBA" id="ARBA00004123"/>
    </source>
</evidence>
<keyword evidence="6" id="KW-0804">Transcription</keyword>
<evidence type="ECO:0000259" key="9">
    <source>
        <dbReference type="PROSITE" id="PS50073"/>
    </source>
</evidence>
<dbReference type="InterPro" id="IPR051763">
    <property type="entry name" value="Copper_Homeo_Regul"/>
</dbReference>
<evidence type="ECO:0000313" key="10">
    <source>
        <dbReference type="EMBL" id="CCD27444.1"/>
    </source>
</evidence>
<dbReference type="EMBL" id="HE580277">
    <property type="protein sequence ID" value="CCD27444.1"/>
    <property type="molecule type" value="Genomic_DNA"/>
</dbReference>
<sequence>MILLDGDKYACDLCIRGHRASTCNHTDRRLTKLRPKGRPSTNCSHCKEIRRISNVNPSGSCSCGKSKKSKPGDKNKIEKDSAIDCGCMSGNPCKCHTNRKDRSTNKRSTTNSPLANNEAVENDDENGRKEEPSQSLIPVLDEILNKEVGDLAVPPELQTTNEITKNEPDLNIHDYPNGRCLSNIQDNDILSPIDEFIADSNLPNTIDPAFLDTGTDGLQLPSLSQPTLAPSTHGSLGVLLDDFYITEPISEFLQDSSKDSNSVFPVHTEKKGFSEKNSNDNHYQRMANPNIMKE</sequence>
<gene>
    <name evidence="10" type="primary">NDAI0K02530</name>
    <name evidence="10" type="ordered locus">NDAI_0K02530</name>
</gene>
<evidence type="ECO:0000256" key="5">
    <source>
        <dbReference type="ARBA" id="ARBA00023015"/>
    </source>
</evidence>
<dbReference type="PRINTS" id="PR00617">
    <property type="entry name" value="COPPERFIST"/>
</dbReference>
<dbReference type="Gene3D" id="3.90.430.10">
    <property type="entry name" value="Copper fist DNA-binding domain"/>
    <property type="match status" value="1"/>
</dbReference>
<feature type="region of interest" description="Disordered" evidence="8">
    <location>
        <begin position="97"/>
        <end position="135"/>
    </location>
</feature>
<name>G0WI33_NAUDC</name>
<dbReference type="SMART" id="SM00412">
    <property type="entry name" value="Cu_FIST"/>
    <property type="match status" value="1"/>
</dbReference>
<dbReference type="FunFam" id="3.90.430.10:FF:000001">
    <property type="entry name" value="Copper fist DNA-binding protein"/>
    <property type="match status" value="1"/>
</dbReference>
<reference evidence="10 11" key="1">
    <citation type="journal article" date="2011" name="Proc. Natl. Acad. Sci. U.S.A.">
        <title>Evolutionary erosion of yeast sex chromosomes by mating-type switching accidents.</title>
        <authorList>
            <person name="Gordon J.L."/>
            <person name="Armisen D."/>
            <person name="Proux-Wera E."/>
            <person name="Oheigeartaigh S.S."/>
            <person name="Byrne K.P."/>
            <person name="Wolfe K.H."/>
        </authorList>
    </citation>
    <scope>NUCLEOTIDE SEQUENCE [LARGE SCALE GENOMIC DNA]</scope>
    <source>
        <strain evidence="11">ATCC 10597 / BCRC 20456 / CBS 421 / NBRC 0211 / NRRL Y-12639</strain>
    </source>
</reference>
<feature type="region of interest" description="Disordered" evidence="8">
    <location>
        <begin position="269"/>
        <end position="294"/>
    </location>
</feature>
<feature type="compositionally biased region" description="Basic and acidic residues" evidence="8">
    <location>
        <begin position="269"/>
        <end position="283"/>
    </location>
</feature>
<dbReference type="GeneID" id="11497889"/>
<comment type="subcellular location">
    <subcellularLocation>
        <location evidence="1">Nucleus</location>
    </subcellularLocation>
</comment>
<dbReference type="RefSeq" id="XP_003672687.1">
    <property type="nucleotide sequence ID" value="XM_003672639.1"/>
</dbReference>
<evidence type="ECO:0000256" key="3">
    <source>
        <dbReference type="ARBA" id="ARBA00022833"/>
    </source>
</evidence>
<evidence type="ECO:0000313" key="11">
    <source>
        <dbReference type="Proteomes" id="UP000000689"/>
    </source>
</evidence>
<dbReference type="InterPro" id="IPR036395">
    <property type="entry name" value="Cu_fist_DNA-bd_dom_sf"/>
</dbReference>
<dbReference type="GO" id="GO:0006879">
    <property type="term" value="P:intracellular iron ion homeostasis"/>
    <property type="evidence" value="ECO:0007669"/>
    <property type="project" value="TreeGrafter"/>
</dbReference>
<dbReference type="GO" id="GO:0005634">
    <property type="term" value="C:nucleus"/>
    <property type="evidence" value="ECO:0007669"/>
    <property type="project" value="UniProtKB-SubCell"/>
</dbReference>
<dbReference type="PROSITE" id="PS50073">
    <property type="entry name" value="COPPER_FIST_2"/>
    <property type="match status" value="1"/>
</dbReference>
<dbReference type="Pfam" id="PF00649">
    <property type="entry name" value="Copper-fist"/>
    <property type="match status" value="1"/>
</dbReference>
<keyword evidence="7" id="KW-0539">Nucleus</keyword>